<keyword evidence="2" id="KW-0238">DNA-binding</keyword>
<dbReference type="GO" id="GO:0006355">
    <property type="term" value="P:regulation of DNA-templated transcription"/>
    <property type="evidence" value="ECO:0007669"/>
    <property type="project" value="InterPro"/>
</dbReference>
<dbReference type="Gene3D" id="1.10.10.10">
    <property type="entry name" value="Winged helix-like DNA-binding domain superfamily/Winged helix DNA-binding domain"/>
    <property type="match status" value="1"/>
</dbReference>
<dbReference type="RefSeq" id="WP_184335148.1">
    <property type="nucleotide sequence ID" value="NZ_JACHHZ010000006.1"/>
</dbReference>
<keyword evidence="3" id="KW-1185">Reference proteome</keyword>
<dbReference type="InterPro" id="IPR016032">
    <property type="entry name" value="Sig_transdc_resp-reg_C-effctor"/>
</dbReference>
<evidence type="ECO:0000313" key="3">
    <source>
        <dbReference type="Proteomes" id="UP000588068"/>
    </source>
</evidence>
<dbReference type="SMART" id="SM00421">
    <property type="entry name" value="HTH_LUXR"/>
    <property type="match status" value="1"/>
</dbReference>
<gene>
    <name evidence="2" type="ORF">HNQ60_004646</name>
</gene>
<reference evidence="2 3" key="1">
    <citation type="submission" date="2020-08" db="EMBL/GenBank/DDBJ databases">
        <title>Genomic Encyclopedia of Type Strains, Phase IV (KMG-IV): sequencing the most valuable type-strain genomes for metagenomic binning, comparative biology and taxonomic classification.</title>
        <authorList>
            <person name="Goeker M."/>
        </authorList>
    </citation>
    <scope>NUCLEOTIDE SEQUENCE [LARGE SCALE GENOMIC DNA]</scope>
    <source>
        <strain evidence="2 3">DSM 26723</strain>
    </source>
</reference>
<evidence type="ECO:0000313" key="2">
    <source>
        <dbReference type="EMBL" id="MBB6095755.1"/>
    </source>
</evidence>
<dbReference type="GO" id="GO:0003677">
    <property type="term" value="F:DNA binding"/>
    <property type="evidence" value="ECO:0007669"/>
    <property type="project" value="UniProtKB-KW"/>
</dbReference>
<dbReference type="InterPro" id="IPR000792">
    <property type="entry name" value="Tscrpt_reg_LuxR_C"/>
</dbReference>
<feature type="domain" description="HTH luxR-type" evidence="1">
    <location>
        <begin position="310"/>
        <end position="367"/>
    </location>
</feature>
<protein>
    <submittedName>
        <fullName evidence="2">DNA-binding CsgD family transcriptional regulator</fullName>
    </submittedName>
</protein>
<sequence length="370" mass="39225">MIRDDDRFLALIDSFQRAALDGNWYPALEALARATGSRSGQLIALGADATVPLNLLTDVPEEMVRQFVECNGGDPAVNPRVRAGMDAPVLRALAEEDFITRDEYDRNPHYQEFAVPADVPYICLATLDRTADLLVGLAVLRSKEQGHITREQRDLFQALAPHVRSAVRLHMQMAGNGEAVLADAMDALAIPAFVCDSAGVVKKLTAAAEKLVDGESGLELRQGRLTAKVSEDTQALESAIRAVSHSALDIRTPATRTVVVRGAADDPALVLDVAALPSSGLHPLLGTRVLVAARGPRGEGEQKSALLQNVYGLTAAEADVASYLIAGRNAAAIAAARGVAVGTVRLQIKALLSKVGVNRQAELVAKLGQL</sequence>
<dbReference type="Proteomes" id="UP000588068">
    <property type="component" value="Unassembled WGS sequence"/>
</dbReference>
<dbReference type="AlphaFoldDB" id="A0A841HVB1"/>
<proteinExistence type="predicted"/>
<dbReference type="EMBL" id="JACHHZ010000006">
    <property type="protein sequence ID" value="MBB6095755.1"/>
    <property type="molecule type" value="Genomic_DNA"/>
</dbReference>
<name>A0A841HVB1_9GAMM</name>
<dbReference type="InterPro" id="IPR036388">
    <property type="entry name" value="WH-like_DNA-bd_sf"/>
</dbReference>
<accession>A0A841HVB1</accession>
<evidence type="ECO:0000259" key="1">
    <source>
        <dbReference type="SMART" id="SM00421"/>
    </source>
</evidence>
<dbReference type="SUPFAM" id="SSF46894">
    <property type="entry name" value="C-terminal effector domain of the bipartite response regulators"/>
    <property type="match status" value="1"/>
</dbReference>
<comment type="caution">
    <text evidence="2">The sequence shown here is derived from an EMBL/GenBank/DDBJ whole genome shotgun (WGS) entry which is preliminary data.</text>
</comment>
<organism evidence="2 3">
    <name type="scientific">Povalibacter uvarum</name>
    <dbReference type="NCBI Taxonomy" id="732238"/>
    <lineage>
        <taxon>Bacteria</taxon>
        <taxon>Pseudomonadati</taxon>
        <taxon>Pseudomonadota</taxon>
        <taxon>Gammaproteobacteria</taxon>
        <taxon>Steroidobacterales</taxon>
        <taxon>Steroidobacteraceae</taxon>
        <taxon>Povalibacter</taxon>
    </lineage>
</organism>